<dbReference type="PROSITE" id="PS50112">
    <property type="entry name" value="PAS"/>
    <property type="match status" value="1"/>
</dbReference>
<keyword evidence="12" id="KW-1185">Reference proteome</keyword>
<dbReference type="Gene3D" id="3.30.450.20">
    <property type="entry name" value="PAS domain"/>
    <property type="match status" value="1"/>
</dbReference>
<dbReference type="AlphaFoldDB" id="A0A5D3WKN9"/>
<dbReference type="RefSeq" id="WP_187426660.1">
    <property type="nucleotide sequence ID" value="NZ_VNIB01000004.1"/>
</dbReference>
<dbReference type="InterPro" id="IPR036097">
    <property type="entry name" value="HisK_dim/P_sf"/>
</dbReference>
<sequence>MFRIAFLRNMLIISLLLVTMLPLYQLVFIHPSYRDLLTRETEVEAARLVSFLVRSLGLDDKRLGSELMTPDVLRQIELAVQDPKLIKLRVFSPTGKIVYSTLPEEIGRVNQRPYFLQEVARGHIFSKVVRKDHYTADGQHIDQDVVETYVPVMTPHGFGGAMEVYYDITESQQRLGRLTRHSVMILFGLGSSLLLIILILLVRARRFWFDRQKAEEELKQSHQILELRVQERTGQLLMANQKLAEEVAEKTRAQTALRQALAETEAEREKIDGILSSVADGLLVVDDERRLVHMNRPAEEIFSLSAASSLGLKLEEVLPDTRLLSPLLDCLQKKSGIGHFDFPRPAPQGQLHGKIYQARCSPLRNRQGETIGHIILVQDVSREREVERMKSEFLAMAAHELHTPITTIMGYSELLASRPLEEFSPEQSREFIGYIHQKAEALARMVDDLLDISRREAGHPLVLHLDRFDVCELLDRIAEIFPRDEGHRLHLEVASRPLIWPVDRVRFEQLVGNLLSNAVKYSPNGGDIHVRARIEGDCLRLEVEDQGIGMTPEEQNHVFERFYRADSSTTAVAGVGLGMSVAQMIVDAHGGEIRIESEKGKGTLVIVLLPQRPPGEEDD</sequence>
<keyword evidence="8" id="KW-1133">Transmembrane helix</keyword>
<evidence type="ECO:0000259" key="10">
    <source>
        <dbReference type="PROSITE" id="PS50112"/>
    </source>
</evidence>
<dbReference type="Pfam" id="PF08448">
    <property type="entry name" value="PAS_4"/>
    <property type="match status" value="1"/>
</dbReference>
<dbReference type="InterPro" id="IPR013656">
    <property type="entry name" value="PAS_4"/>
</dbReference>
<keyword evidence="5 11" id="KW-0418">Kinase</keyword>
<dbReference type="InterPro" id="IPR035965">
    <property type="entry name" value="PAS-like_dom_sf"/>
</dbReference>
<dbReference type="CDD" id="cd00082">
    <property type="entry name" value="HisKA"/>
    <property type="match status" value="1"/>
</dbReference>
<keyword evidence="4" id="KW-0808">Transferase</keyword>
<keyword evidence="6" id="KW-0902">Two-component regulatory system</keyword>
<dbReference type="FunFam" id="1.10.287.130:FF:000001">
    <property type="entry name" value="Two-component sensor histidine kinase"/>
    <property type="match status" value="1"/>
</dbReference>
<organism evidence="11 12">
    <name type="scientific">Geothermobacter ehrlichii</name>
    <dbReference type="NCBI Taxonomy" id="213224"/>
    <lineage>
        <taxon>Bacteria</taxon>
        <taxon>Pseudomonadati</taxon>
        <taxon>Thermodesulfobacteriota</taxon>
        <taxon>Desulfuromonadia</taxon>
        <taxon>Desulfuromonadales</taxon>
        <taxon>Geothermobacteraceae</taxon>
        <taxon>Geothermobacter</taxon>
    </lineage>
</organism>
<dbReference type="SMART" id="SM00388">
    <property type="entry name" value="HisKA"/>
    <property type="match status" value="1"/>
</dbReference>
<dbReference type="FunFam" id="3.30.565.10:FF:000006">
    <property type="entry name" value="Sensor histidine kinase WalK"/>
    <property type="match status" value="1"/>
</dbReference>
<evidence type="ECO:0000256" key="3">
    <source>
        <dbReference type="ARBA" id="ARBA00022553"/>
    </source>
</evidence>
<dbReference type="PROSITE" id="PS50109">
    <property type="entry name" value="HIS_KIN"/>
    <property type="match status" value="1"/>
</dbReference>
<dbReference type="PRINTS" id="PR00344">
    <property type="entry name" value="BCTRLSENSOR"/>
</dbReference>
<evidence type="ECO:0000256" key="6">
    <source>
        <dbReference type="ARBA" id="ARBA00023012"/>
    </source>
</evidence>
<protein>
    <recommendedName>
        <fullName evidence="2">histidine kinase</fullName>
        <ecNumber evidence="2">2.7.13.3</ecNumber>
    </recommendedName>
</protein>
<evidence type="ECO:0000256" key="5">
    <source>
        <dbReference type="ARBA" id="ARBA00022777"/>
    </source>
</evidence>
<name>A0A5D3WKN9_9BACT</name>
<dbReference type="Gene3D" id="1.10.287.130">
    <property type="match status" value="1"/>
</dbReference>
<dbReference type="EC" id="2.7.13.3" evidence="2"/>
<dbReference type="Pfam" id="PF02518">
    <property type="entry name" value="HATPase_c"/>
    <property type="match status" value="1"/>
</dbReference>
<keyword evidence="3" id="KW-0597">Phosphoprotein</keyword>
<evidence type="ECO:0000256" key="2">
    <source>
        <dbReference type="ARBA" id="ARBA00012438"/>
    </source>
</evidence>
<reference evidence="11 12" key="1">
    <citation type="submission" date="2019-07" db="EMBL/GenBank/DDBJ databases">
        <title>Genomic Encyclopedia of Type Strains, Phase IV (KMG-IV): sequencing the most valuable type-strain genomes for metagenomic binning, comparative biology and taxonomic classification.</title>
        <authorList>
            <person name="Goeker M."/>
        </authorList>
    </citation>
    <scope>NUCLEOTIDE SEQUENCE [LARGE SCALE GENOMIC DNA]</scope>
    <source>
        <strain evidence="11 12">SS015</strain>
    </source>
</reference>
<dbReference type="SUPFAM" id="SSF55785">
    <property type="entry name" value="PYP-like sensor domain (PAS domain)"/>
    <property type="match status" value="1"/>
</dbReference>
<dbReference type="PANTHER" id="PTHR43711:SF1">
    <property type="entry name" value="HISTIDINE KINASE 1"/>
    <property type="match status" value="1"/>
</dbReference>
<dbReference type="SUPFAM" id="SSF47384">
    <property type="entry name" value="Homodimeric domain of signal transducing histidine kinase"/>
    <property type="match status" value="1"/>
</dbReference>
<dbReference type="SMART" id="SM00387">
    <property type="entry name" value="HATPase_c"/>
    <property type="match status" value="1"/>
</dbReference>
<evidence type="ECO:0000256" key="4">
    <source>
        <dbReference type="ARBA" id="ARBA00022679"/>
    </source>
</evidence>
<dbReference type="PANTHER" id="PTHR43711">
    <property type="entry name" value="TWO-COMPONENT HISTIDINE KINASE"/>
    <property type="match status" value="1"/>
</dbReference>
<dbReference type="SMART" id="SM00091">
    <property type="entry name" value="PAS"/>
    <property type="match status" value="1"/>
</dbReference>
<dbReference type="InterPro" id="IPR000014">
    <property type="entry name" value="PAS"/>
</dbReference>
<evidence type="ECO:0000313" key="11">
    <source>
        <dbReference type="EMBL" id="TYO98962.1"/>
    </source>
</evidence>
<dbReference type="InterPro" id="IPR005467">
    <property type="entry name" value="His_kinase_dom"/>
</dbReference>
<dbReference type="SUPFAM" id="SSF55874">
    <property type="entry name" value="ATPase domain of HSP90 chaperone/DNA topoisomerase II/histidine kinase"/>
    <property type="match status" value="1"/>
</dbReference>
<comment type="caution">
    <text evidence="11">The sequence shown here is derived from an EMBL/GenBank/DDBJ whole genome shotgun (WGS) entry which is preliminary data.</text>
</comment>
<evidence type="ECO:0000256" key="1">
    <source>
        <dbReference type="ARBA" id="ARBA00000085"/>
    </source>
</evidence>
<dbReference type="GO" id="GO:0000155">
    <property type="term" value="F:phosphorelay sensor kinase activity"/>
    <property type="evidence" value="ECO:0007669"/>
    <property type="project" value="InterPro"/>
</dbReference>
<dbReference type="InterPro" id="IPR003661">
    <property type="entry name" value="HisK_dim/P_dom"/>
</dbReference>
<dbReference type="InterPro" id="IPR003594">
    <property type="entry name" value="HATPase_dom"/>
</dbReference>
<accession>A0A5D3WKN9</accession>
<dbReference type="Gene3D" id="3.30.565.10">
    <property type="entry name" value="Histidine kinase-like ATPase, C-terminal domain"/>
    <property type="match status" value="1"/>
</dbReference>
<dbReference type="CDD" id="cd00075">
    <property type="entry name" value="HATPase"/>
    <property type="match status" value="1"/>
</dbReference>
<feature type="domain" description="PAS" evidence="10">
    <location>
        <begin position="267"/>
        <end position="322"/>
    </location>
</feature>
<evidence type="ECO:0000256" key="8">
    <source>
        <dbReference type="SAM" id="Phobius"/>
    </source>
</evidence>
<keyword evidence="8" id="KW-0812">Transmembrane</keyword>
<evidence type="ECO:0000313" key="12">
    <source>
        <dbReference type="Proteomes" id="UP000324159"/>
    </source>
</evidence>
<dbReference type="InterPro" id="IPR050736">
    <property type="entry name" value="Sensor_HK_Regulatory"/>
</dbReference>
<evidence type="ECO:0000259" key="9">
    <source>
        <dbReference type="PROSITE" id="PS50109"/>
    </source>
</evidence>
<dbReference type="Pfam" id="PF00512">
    <property type="entry name" value="HisKA"/>
    <property type="match status" value="1"/>
</dbReference>
<dbReference type="EMBL" id="VNIB01000004">
    <property type="protein sequence ID" value="TYO98962.1"/>
    <property type="molecule type" value="Genomic_DNA"/>
</dbReference>
<evidence type="ECO:0000256" key="7">
    <source>
        <dbReference type="ARBA" id="ARBA00023136"/>
    </source>
</evidence>
<dbReference type="InterPro" id="IPR004358">
    <property type="entry name" value="Sig_transdc_His_kin-like_C"/>
</dbReference>
<gene>
    <name evidence="11" type="ORF">EDC39_10486</name>
</gene>
<feature type="transmembrane region" description="Helical" evidence="8">
    <location>
        <begin position="183"/>
        <end position="202"/>
    </location>
</feature>
<proteinExistence type="predicted"/>
<comment type="catalytic activity">
    <reaction evidence="1">
        <text>ATP + protein L-histidine = ADP + protein N-phospho-L-histidine.</text>
        <dbReference type="EC" id="2.7.13.3"/>
    </reaction>
</comment>
<dbReference type="Proteomes" id="UP000324159">
    <property type="component" value="Unassembled WGS sequence"/>
</dbReference>
<dbReference type="InterPro" id="IPR036890">
    <property type="entry name" value="HATPase_C_sf"/>
</dbReference>
<keyword evidence="7 8" id="KW-0472">Membrane</keyword>
<feature type="domain" description="Histidine kinase" evidence="9">
    <location>
        <begin position="396"/>
        <end position="613"/>
    </location>
</feature>